<name>A0A1G5ENU2_9FIRM</name>
<reference evidence="2" key="1">
    <citation type="submission" date="2016-10" db="EMBL/GenBank/DDBJ databases">
        <authorList>
            <person name="Varghese N."/>
            <person name="Submissions S."/>
        </authorList>
    </citation>
    <scope>NUCLEOTIDE SEQUENCE [LARGE SCALE GENOMIC DNA]</scope>
    <source>
        <strain evidence="2">XBD2006</strain>
    </source>
</reference>
<dbReference type="AlphaFoldDB" id="A0A1G5ENU2"/>
<sequence length="108" mass="12571">MTKNASCKFYKNLYWDETIRNKSMIKWRLCHNKKQLTIFCVVRATNGSDQLEIIHSAFLSQDYYKEHPAYIYGIASGYSEAIDIVIRISDEAQKVGKPGKLLDYLDKK</sequence>
<dbReference type="RefSeq" id="WP_074462594.1">
    <property type="nucleotide sequence ID" value="NZ_FMUR01000011.1"/>
</dbReference>
<evidence type="ECO:0000313" key="1">
    <source>
        <dbReference type="EMBL" id="SCY28461.1"/>
    </source>
</evidence>
<gene>
    <name evidence="1" type="ORF">SAMN02910451_02030</name>
</gene>
<organism evidence="1 2">
    <name type="scientific">Butyrivibrio hungatei</name>
    <dbReference type="NCBI Taxonomy" id="185008"/>
    <lineage>
        <taxon>Bacteria</taxon>
        <taxon>Bacillati</taxon>
        <taxon>Bacillota</taxon>
        <taxon>Clostridia</taxon>
        <taxon>Lachnospirales</taxon>
        <taxon>Lachnospiraceae</taxon>
        <taxon>Butyrivibrio</taxon>
    </lineage>
</organism>
<dbReference type="Proteomes" id="UP000183047">
    <property type="component" value="Unassembled WGS sequence"/>
</dbReference>
<dbReference type="EMBL" id="FMUR01000011">
    <property type="protein sequence ID" value="SCY28461.1"/>
    <property type="molecule type" value="Genomic_DNA"/>
</dbReference>
<keyword evidence="2" id="KW-1185">Reference proteome</keyword>
<proteinExistence type="predicted"/>
<protein>
    <submittedName>
        <fullName evidence="1">Uncharacterized protein</fullName>
    </submittedName>
</protein>
<evidence type="ECO:0000313" key="2">
    <source>
        <dbReference type="Proteomes" id="UP000183047"/>
    </source>
</evidence>
<accession>A0A1G5ENU2</accession>
<dbReference type="OrthoDB" id="2085859at2"/>